<proteinExistence type="predicted"/>
<dbReference type="AlphaFoldDB" id="A0A084WRS2"/>
<reference evidence="2" key="2">
    <citation type="submission" date="2020-05" db="UniProtKB">
        <authorList>
            <consortium name="EnsemblMetazoa"/>
        </authorList>
    </citation>
    <scope>IDENTIFICATION</scope>
</reference>
<organism evidence="1">
    <name type="scientific">Anopheles sinensis</name>
    <name type="common">Mosquito</name>
    <dbReference type="NCBI Taxonomy" id="74873"/>
    <lineage>
        <taxon>Eukaryota</taxon>
        <taxon>Metazoa</taxon>
        <taxon>Ecdysozoa</taxon>
        <taxon>Arthropoda</taxon>
        <taxon>Hexapoda</taxon>
        <taxon>Insecta</taxon>
        <taxon>Pterygota</taxon>
        <taxon>Neoptera</taxon>
        <taxon>Endopterygota</taxon>
        <taxon>Diptera</taxon>
        <taxon>Nematocera</taxon>
        <taxon>Culicoidea</taxon>
        <taxon>Culicidae</taxon>
        <taxon>Anophelinae</taxon>
        <taxon>Anopheles</taxon>
    </lineage>
</organism>
<dbReference type="VEuPathDB" id="VectorBase:ASIC021198"/>
<dbReference type="Proteomes" id="UP000030765">
    <property type="component" value="Unassembled WGS sequence"/>
</dbReference>
<name>A0A084WRS2_ANOSI</name>
<evidence type="ECO:0000313" key="3">
    <source>
        <dbReference type="Proteomes" id="UP000030765"/>
    </source>
</evidence>
<accession>A0A084WRS2</accession>
<keyword evidence="3" id="KW-1185">Reference proteome</keyword>
<dbReference type="EMBL" id="KE525407">
    <property type="protein sequence ID" value="KFB52916.1"/>
    <property type="molecule type" value="Genomic_DNA"/>
</dbReference>
<reference evidence="1 3" key="1">
    <citation type="journal article" date="2014" name="BMC Genomics">
        <title>Genome sequence of Anopheles sinensis provides insight into genetics basis of mosquito competence for malaria parasites.</title>
        <authorList>
            <person name="Zhou D."/>
            <person name="Zhang D."/>
            <person name="Ding G."/>
            <person name="Shi L."/>
            <person name="Hou Q."/>
            <person name="Ye Y."/>
            <person name="Xu Y."/>
            <person name="Zhou H."/>
            <person name="Xiong C."/>
            <person name="Li S."/>
            <person name="Yu J."/>
            <person name="Hong S."/>
            <person name="Yu X."/>
            <person name="Zou P."/>
            <person name="Chen C."/>
            <person name="Chang X."/>
            <person name="Wang W."/>
            <person name="Lv Y."/>
            <person name="Sun Y."/>
            <person name="Ma L."/>
            <person name="Shen B."/>
            <person name="Zhu C."/>
        </authorList>
    </citation>
    <scope>NUCLEOTIDE SEQUENCE [LARGE SCALE GENOMIC DNA]</scope>
</reference>
<gene>
    <name evidence="1" type="ORF">ZHAS_00021198</name>
</gene>
<dbReference type="EMBL" id="ATLV01026183">
    <property type="status" value="NOT_ANNOTATED_CDS"/>
    <property type="molecule type" value="Genomic_DNA"/>
</dbReference>
<evidence type="ECO:0000313" key="1">
    <source>
        <dbReference type="EMBL" id="KFB52916.1"/>
    </source>
</evidence>
<sequence length="115" mass="13179">MVTSEKKPDSNNSDSEWNARWWQQVGTIKGPTHSMLHLKLANNNGVRAFTLAAAMRTDPDMFPCRWKRLSLGQGSPLIRLGKSCRDDCEPSYSRYANEAFSELRDSSFPYRHNEI</sequence>
<evidence type="ECO:0000313" key="2">
    <source>
        <dbReference type="EnsemblMetazoa" id="ASIC021198-PA"/>
    </source>
</evidence>
<protein>
    <submittedName>
        <fullName evidence="1 2">Uncharacterized protein</fullName>
    </submittedName>
</protein>
<dbReference type="EnsemblMetazoa" id="ASIC021198-RA">
    <property type="protein sequence ID" value="ASIC021198-PA"/>
    <property type="gene ID" value="ASIC021198"/>
</dbReference>